<dbReference type="InterPro" id="IPR039794">
    <property type="entry name" value="Gtb1-like"/>
</dbReference>
<dbReference type="EMBL" id="KB206175">
    <property type="protein sequence ID" value="ELP94728.1"/>
    <property type="molecule type" value="Genomic_DNA"/>
</dbReference>
<dbReference type="InterPro" id="IPR028146">
    <property type="entry name" value="PRKCSH_N"/>
</dbReference>
<dbReference type="Pfam" id="PF13015">
    <property type="entry name" value="PRKCSH_1"/>
    <property type="match status" value="1"/>
</dbReference>
<evidence type="ECO:0000256" key="5">
    <source>
        <dbReference type="SAM" id="SignalP"/>
    </source>
</evidence>
<dbReference type="OrthoDB" id="28322at2759"/>
<dbReference type="Pfam" id="PF12999">
    <property type="entry name" value="PRKCSH-like"/>
    <property type="match status" value="1"/>
</dbReference>
<evidence type="ECO:0000256" key="2">
    <source>
        <dbReference type="ARBA" id="ARBA00022824"/>
    </source>
</evidence>
<protein>
    <recommendedName>
        <fullName evidence="1">Glucosidase 2 subunit beta</fullName>
    </recommendedName>
</protein>
<evidence type="ECO:0000259" key="7">
    <source>
        <dbReference type="Pfam" id="PF13015"/>
    </source>
</evidence>
<evidence type="ECO:0000256" key="3">
    <source>
        <dbReference type="ARBA" id="ARBA00023157"/>
    </source>
</evidence>
<dbReference type="KEGG" id="eiv:EIN_340660"/>
<dbReference type="Gene3D" id="4.10.400.10">
    <property type="entry name" value="Low-density Lipoprotein Receptor"/>
    <property type="match status" value="1"/>
</dbReference>
<dbReference type="CDD" id="cd00112">
    <property type="entry name" value="LDLa"/>
    <property type="match status" value="1"/>
</dbReference>
<feature type="domain" description="Glucosidase II beta subunit N-terminal" evidence="6">
    <location>
        <begin position="22"/>
        <end position="148"/>
    </location>
</feature>
<keyword evidence="5" id="KW-0732">Signal</keyword>
<evidence type="ECO:0000259" key="6">
    <source>
        <dbReference type="Pfam" id="PF12999"/>
    </source>
</evidence>
<dbReference type="AlphaFoldDB" id="A0A0A1UGB2"/>
<feature type="region of interest" description="Disordered" evidence="4">
    <location>
        <begin position="188"/>
        <end position="264"/>
    </location>
</feature>
<dbReference type="OMA" id="YINGDIC"/>
<dbReference type="InterPro" id="IPR009011">
    <property type="entry name" value="Man6P_isomerase_rcpt-bd_dom_sf"/>
</dbReference>
<dbReference type="InterPro" id="IPR036055">
    <property type="entry name" value="LDL_receptor-like_sf"/>
</dbReference>
<dbReference type="VEuPathDB" id="AmoebaDB:EIN_340660"/>
<evidence type="ECO:0000313" key="8">
    <source>
        <dbReference type="EMBL" id="ELP94728.1"/>
    </source>
</evidence>
<proteinExistence type="predicted"/>
<feature type="compositionally biased region" description="Basic and acidic residues" evidence="4">
    <location>
        <begin position="214"/>
        <end position="264"/>
    </location>
</feature>
<dbReference type="Gene3D" id="2.70.130.10">
    <property type="entry name" value="Mannose-6-phosphate receptor binding domain"/>
    <property type="match status" value="1"/>
</dbReference>
<evidence type="ECO:0000313" key="9">
    <source>
        <dbReference type="Proteomes" id="UP000014680"/>
    </source>
</evidence>
<feature type="domain" description="Glucosidase 2 subunit beta-like" evidence="7">
    <location>
        <begin position="286"/>
        <end position="394"/>
    </location>
</feature>
<evidence type="ECO:0000256" key="1">
    <source>
        <dbReference type="ARBA" id="ARBA00022387"/>
    </source>
</evidence>
<feature type="chain" id="PRO_5001980871" description="Glucosidase 2 subunit beta" evidence="5">
    <location>
        <begin position="20"/>
        <end position="405"/>
    </location>
</feature>
<keyword evidence="2" id="KW-0256">Endoplasmic reticulum</keyword>
<dbReference type="Proteomes" id="UP000014680">
    <property type="component" value="Unassembled WGS sequence"/>
</dbReference>
<dbReference type="InterPro" id="IPR002172">
    <property type="entry name" value="LDrepeatLR_classA_rpt"/>
</dbReference>
<keyword evidence="3" id="KW-1015">Disulfide bond</keyword>
<dbReference type="InterPro" id="IPR036607">
    <property type="entry name" value="PRKCSH"/>
</dbReference>
<dbReference type="PANTHER" id="PTHR12630:SF1">
    <property type="entry name" value="GLUCOSIDASE 2 SUBUNIT BETA"/>
    <property type="match status" value="1"/>
</dbReference>
<dbReference type="RefSeq" id="XP_004261499.1">
    <property type="nucleotide sequence ID" value="XM_004261451.1"/>
</dbReference>
<feature type="signal peptide" evidence="5">
    <location>
        <begin position="1"/>
        <end position="19"/>
    </location>
</feature>
<reference evidence="8 9" key="1">
    <citation type="submission" date="2012-10" db="EMBL/GenBank/DDBJ databases">
        <authorList>
            <person name="Zafar N."/>
            <person name="Inman J."/>
            <person name="Hall N."/>
            <person name="Lorenzi H."/>
            <person name="Caler E."/>
        </authorList>
    </citation>
    <scope>NUCLEOTIDE SEQUENCE [LARGE SCALE GENOMIC DNA]</scope>
    <source>
        <strain evidence="8 9">IP1</strain>
    </source>
</reference>
<dbReference type="GeneID" id="14893732"/>
<dbReference type="GO" id="GO:0006491">
    <property type="term" value="P:N-glycan processing"/>
    <property type="evidence" value="ECO:0007669"/>
    <property type="project" value="TreeGrafter"/>
</dbReference>
<feature type="compositionally biased region" description="Basic and acidic residues" evidence="4">
    <location>
        <begin position="195"/>
        <end position="208"/>
    </location>
</feature>
<organism evidence="8 9">
    <name type="scientific">Entamoeba invadens IP1</name>
    <dbReference type="NCBI Taxonomy" id="370355"/>
    <lineage>
        <taxon>Eukaryota</taxon>
        <taxon>Amoebozoa</taxon>
        <taxon>Evosea</taxon>
        <taxon>Archamoebae</taxon>
        <taxon>Mastigamoebida</taxon>
        <taxon>Entamoebidae</taxon>
        <taxon>Entamoeba</taxon>
    </lineage>
</organism>
<gene>
    <name evidence="8" type="ORF">EIN_340660</name>
</gene>
<dbReference type="GO" id="GO:0017177">
    <property type="term" value="C:glucosidase II complex"/>
    <property type="evidence" value="ECO:0007669"/>
    <property type="project" value="TreeGrafter"/>
</dbReference>
<accession>A0A0A1UGB2</accession>
<keyword evidence="9" id="KW-1185">Reference proteome</keyword>
<sequence>MIVVFVCVITLSQSFKCETIDLTIPDSYVNDYYCDCPDGSDERQTGFCPGTIFKCENVGSTSKEIDSRFVGDGICDCCDGSDEAQGVCANRCKEETQGHIDEVDKEIKTIESFIQFNRNYQSEGKKTREHLQQTLNDKKTEIERMKEEKVVETLDEEINKIKEDIEHAKTQHEERLDQLEDEYKDVLEKNNTQNKTEDVKEEIEHSGDQLETNKTTEKEKTEEELRLEEYHSKVDEEKKTFEEDKRTKEKEKMEKEKKQRDRKSEIEKAEKTLWEVEQKQKAKVPLNYCDDFFFMNELTNNRYKLYYGFNVTQNGNINIGSYDRTTEEGDVYINGDICKVGTLEIIRSATVSKRCGAKPEIISAEEPETCKYKIVINTPCACTEESLTDLVSKKSKLEAVRDRKI</sequence>
<evidence type="ECO:0000256" key="4">
    <source>
        <dbReference type="SAM" id="MobiDB-lite"/>
    </source>
</evidence>
<dbReference type="PANTHER" id="PTHR12630">
    <property type="entry name" value="N-LINKED OLIGOSACCHARIDE PROCESSING"/>
    <property type="match status" value="1"/>
</dbReference>
<name>A0A0A1UGB2_ENTIV</name>